<dbReference type="Gene3D" id="2.40.10.120">
    <property type="match status" value="1"/>
</dbReference>
<dbReference type="Proteomes" id="UP000199517">
    <property type="component" value="Unassembled WGS sequence"/>
</dbReference>
<dbReference type="RefSeq" id="WP_092950195.1">
    <property type="nucleotide sequence ID" value="NZ_FOMQ01000003.1"/>
</dbReference>
<organism evidence="1 2">
    <name type="scientific">Paracidovorax konjaci</name>
    <dbReference type="NCBI Taxonomy" id="32040"/>
    <lineage>
        <taxon>Bacteria</taxon>
        <taxon>Pseudomonadati</taxon>
        <taxon>Pseudomonadota</taxon>
        <taxon>Betaproteobacteria</taxon>
        <taxon>Burkholderiales</taxon>
        <taxon>Comamonadaceae</taxon>
        <taxon>Paracidovorax</taxon>
    </lineage>
</organism>
<dbReference type="AlphaFoldDB" id="A0A1I1T1X6"/>
<accession>A0A1I1T1X6</accession>
<keyword evidence="2" id="KW-1185">Reference proteome</keyword>
<sequence length="291" mass="32737">MSPISSRFQRLEPLSIGQRISIALAALRFFSPLNYEENCVKLGMEAGKKSTRPFSGMDFVRFLSVPGVLPESILTDPNRHYQRIDELLRSLDRSGFLSYQGCGQSPFLGSIYYTFREMTEKEKSGALFLGRALGPSFLHWAYKNGTYQITGATENGDRHAGTAIAIAPRWLMTCAHVVNDMQVDLDQNSNGKEFKIIKQIPHHSVDVAIIEVDRDLQVVQGLNFKDPSIGERVYTFGYPRIPLSREASLVMQGGEVSVEEIRSFKMESFFSFLPLHAPEIVAGQLFRKMAM</sequence>
<dbReference type="InterPro" id="IPR009003">
    <property type="entry name" value="Peptidase_S1_PA"/>
</dbReference>
<reference evidence="2" key="1">
    <citation type="submission" date="2016-10" db="EMBL/GenBank/DDBJ databases">
        <authorList>
            <person name="Varghese N."/>
            <person name="Submissions S."/>
        </authorList>
    </citation>
    <scope>NUCLEOTIDE SEQUENCE [LARGE SCALE GENOMIC DNA]</scope>
    <source>
        <strain evidence="2">DSM 7481</strain>
    </source>
</reference>
<dbReference type="Pfam" id="PF13365">
    <property type="entry name" value="Trypsin_2"/>
    <property type="match status" value="1"/>
</dbReference>
<name>A0A1I1T1X6_9BURK</name>
<protein>
    <submittedName>
        <fullName evidence="1">Trypsin-like peptidase domain-containing protein</fullName>
    </submittedName>
</protein>
<evidence type="ECO:0000313" key="2">
    <source>
        <dbReference type="Proteomes" id="UP000199517"/>
    </source>
</evidence>
<proteinExistence type="predicted"/>
<evidence type="ECO:0000313" key="1">
    <source>
        <dbReference type="EMBL" id="SFD52677.1"/>
    </source>
</evidence>
<dbReference type="OrthoDB" id="1522627at2"/>
<dbReference type="SUPFAM" id="SSF50494">
    <property type="entry name" value="Trypsin-like serine proteases"/>
    <property type="match status" value="1"/>
</dbReference>
<dbReference type="EMBL" id="FOMQ01000003">
    <property type="protein sequence ID" value="SFD52677.1"/>
    <property type="molecule type" value="Genomic_DNA"/>
</dbReference>
<gene>
    <name evidence="1" type="ORF">SAMN04489710_10372</name>
</gene>